<dbReference type="PANTHER" id="PTHR45695">
    <property type="entry name" value="LEUCOKININ RECEPTOR-RELATED"/>
    <property type="match status" value="1"/>
</dbReference>
<dbReference type="AlphaFoldDB" id="A0AAW1UT83"/>
<keyword evidence="4 10" id="KW-1133">Transmembrane helix</keyword>
<keyword evidence="6 10" id="KW-0472">Membrane</keyword>
<evidence type="ECO:0000256" key="7">
    <source>
        <dbReference type="ARBA" id="ARBA00023170"/>
    </source>
</evidence>
<feature type="transmembrane region" description="Helical" evidence="10">
    <location>
        <begin position="128"/>
        <end position="148"/>
    </location>
</feature>
<feature type="transmembrane region" description="Helical" evidence="10">
    <location>
        <begin position="208"/>
        <end position="231"/>
    </location>
</feature>
<proteinExistence type="inferred from homology"/>
<evidence type="ECO:0000313" key="13">
    <source>
        <dbReference type="Proteomes" id="UP001431783"/>
    </source>
</evidence>
<accession>A0AAW1UT83</accession>
<comment type="subcellular location">
    <subcellularLocation>
        <location evidence="1">Membrane</location>
        <topology evidence="1">Multi-pass membrane protein</topology>
    </subcellularLocation>
</comment>
<organism evidence="12 13">
    <name type="scientific">Henosepilachna vigintioctopunctata</name>
    <dbReference type="NCBI Taxonomy" id="420089"/>
    <lineage>
        <taxon>Eukaryota</taxon>
        <taxon>Metazoa</taxon>
        <taxon>Ecdysozoa</taxon>
        <taxon>Arthropoda</taxon>
        <taxon>Hexapoda</taxon>
        <taxon>Insecta</taxon>
        <taxon>Pterygota</taxon>
        <taxon>Neoptera</taxon>
        <taxon>Endopterygota</taxon>
        <taxon>Coleoptera</taxon>
        <taxon>Polyphaga</taxon>
        <taxon>Cucujiformia</taxon>
        <taxon>Coccinelloidea</taxon>
        <taxon>Coccinellidae</taxon>
        <taxon>Epilachninae</taxon>
        <taxon>Epilachnini</taxon>
        <taxon>Henosepilachna</taxon>
    </lineage>
</organism>
<dbReference type="SMART" id="SM01381">
    <property type="entry name" value="7TM_GPCR_Srsx"/>
    <property type="match status" value="1"/>
</dbReference>
<keyword evidence="3 9" id="KW-0812">Transmembrane</keyword>
<keyword evidence="7 9" id="KW-0675">Receptor</keyword>
<dbReference type="EMBL" id="JARQZJ010000092">
    <property type="protein sequence ID" value="KAK9884001.1"/>
    <property type="molecule type" value="Genomic_DNA"/>
</dbReference>
<feature type="transmembrane region" description="Helical" evidence="10">
    <location>
        <begin position="362"/>
        <end position="384"/>
    </location>
</feature>
<evidence type="ECO:0000256" key="9">
    <source>
        <dbReference type="RuleBase" id="RU000688"/>
    </source>
</evidence>
<dbReference type="InterPro" id="IPR017452">
    <property type="entry name" value="GPCR_Rhodpsn_7TM"/>
</dbReference>
<evidence type="ECO:0000256" key="5">
    <source>
        <dbReference type="ARBA" id="ARBA00023040"/>
    </source>
</evidence>
<dbReference type="Pfam" id="PF00001">
    <property type="entry name" value="7tm_1"/>
    <property type="match status" value="1"/>
</dbReference>
<sequence length="429" mass="49375">MVPEVNHQVELALCQRILRSSEQYFFSNSDGLFSECFQVPVVTKTKKCTFKKRKSLELSTDPIIMSLVDDYFNETKEVIENYIKNNFVQEKYGVIAIYIPVFFSALIANMLVIIIVMKDHYMRSATNYFLVNLSIADLLVTLICMPEAAFEAYTSNYNLGRYPCKISSYLNCVLVSSSIFTITSMAVDRYLAISKPLGSFYRCFNKRSTIILIICLWSASITLYFPIYIIVDLHIEPLNIPSADGNLTISFEMCEENWNNFTTIKREKMGWIWFFCTFAIPGAIMIFGYSMMGKTLCSTAPPIDNNGGSYMLQRSRVIRSRKRVACILLLLAFVFGICWLPYHMLLLLFDTHKAENEPIKELRTYLLLLGHSNSAFNPIIYCTLSRRFRNSILKLCKIKMKSPKKRNQMELAVRVPTTRLIINTSSYAE</sequence>
<evidence type="ECO:0000256" key="6">
    <source>
        <dbReference type="ARBA" id="ARBA00023136"/>
    </source>
</evidence>
<evidence type="ECO:0000256" key="1">
    <source>
        <dbReference type="ARBA" id="ARBA00004141"/>
    </source>
</evidence>
<feature type="transmembrane region" description="Helical" evidence="10">
    <location>
        <begin position="324"/>
        <end position="342"/>
    </location>
</feature>
<evidence type="ECO:0000256" key="2">
    <source>
        <dbReference type="ARBA" id="ARBA00010663"/>
    </source>
</evidence>
<comment type="similarity">
    <text evidence="2 9">Belongs to the G-protein coupled receptor 1 family.</text>
</comment>
<keyword evidence="13" id="KW-1185">Reference proteome</keyword>
<evidence type="ECO:0000313" key="12">
    <source>
        <dbReference type="EMBL" id="KAK9884001.1"/>
    </source>
</evidence>
<evidence type="ECO:0000256" key="10">
    <source>
        <dbReference type="SAM" id="Phobius"/>
    </source>
</evidence>
<feature type="transmembrane region" description="Helical" evidence="10">
    <location>
        <begin position="270"/>
        <end position="289"/>
    </location>
</feature>
<dbReference type="SUPFAM" id="SSF81321">
    <property type="entry name" value="Family A G protein-coupled receptor-like"/>
    <property type="match status" value="1"/>
</dbReference>
<reference evidence="12 13" key="1">
    <citation type="submission" date="2023-03" db="EMBL/GenBank/DDBJ databases">
        <title>Genome insight into feeding habits of ladybird beetles.</title>
        <authorList>
            <person name="Li H.-S."/>
            <person name="Huang Y.-H."/>
            <person name="Pang H."/>
        </authorList>
    </citation>
    <scope>NUCLEOTIDE SEQUENCE [LARGE SCALE GENOMIC DNA]</scope>
    <source>
        <strain evidence="12">SYSU_2023b</strain>
        <tissue evidence="12">Whole body</tissue>
    </source>
</reference>
<feature type="transmembrane region" description="Helical" evidence="10">
    <location>
        <begin position="168"/>
        <end position="187"/>
    </location>
</feature>
<keyword evidence="8 9" id="KW-0807">Transducer</keyword>
<dbReference type="Proteomes" id="UP001431783">
    <property type="component" value="Unassembled WGS sequence"/>
</dbReference>
<dbReference type="GO" id="GO:0005886">
    <property type="term" value="C:plasma membrane"/>
    <property type="evidence" value="ECO:0007669"/>
    <property type="project" value="TreeGrafter"/>
</dbReference>
<evidence type="ECO:0000259" key="11">
    <source>
        <dbReference type="PROSITE" id="PS50262"/>
    </source>
</evidence>
<gene>
    <name evidence="12" type="ORF">WA026_004936</name>
</gene>
<protein>
    <recommendedName>
        <fullName evidence="11">G-protein coupled receptors family 1 profile domain-containing protein</fullName>
    </recommendedName>
</protein>
<comment type="caution">
    <text evidence="12">The sequence shown here is derived from an EMBL/GenBank/DDBJ whole genome shotgun (WGS) entry which is preliminary data.</text>
</comment>
<evidence type="ECO:0000256" key="4">
    <source>
        <dbReference type="ARBA" id="ARBA00022989"/>
    </source>
</evidence>
<feature type="domain" description="G-protein coupled receptors family 1 profile" evidence="11">
    <location>
        <begin position="108"/>
        <end position="381"/>
    </location>
</feature>
<dbReference type="PROSITE" id="PS00237">
    <property type="entry name" value="G_PROTEIN_RECEP_F1_1"/>
    <property type="match status" value="1"/>
</dbReference>
<dbReference type="PANTHER" id="PTHR45695:SF15">
    <property type="entry name" value="OPSIN RH2"/>
    <property type="match status" value="1"/>
</dbReference>
<dbReference type="InterPro" id="IPR000276">
    <property type="entry name" value="GPCR_Rhodpsn"/>
</dbReference>
<dbReference type="PROSITE" id="PS50262">
    <property type="entry name" value="G_PROTEIN_RECEP_F1_2"/>
    <property type="match status" value="1"/>
</dbReference>
<keyword evidence="5 9" id="KW-0297">G-protein coupled receptor</keyword>
<dbReference type="GO" id="GO:0004930">
    <property type="term" value="F:G protein-coupled receptor activity"/>
    <property type="evidence" value="ECO:0007669"/>
    <property type="project" value="UniProtKB-KW"/>
</dbReference>
<evidence type="ECO:0000256" key="8">
    <source>
        <dbReference type="ARBA" id="ARBA00023224"/>
    </source>
</evidence>
<feature type="transmembrane region" description="Helical" evidence="10">
    <location>
        <begin position="95"/>
        <end position="116"/>
    </location>
</feature>
<evidence type="ECO:0000256" key="3">
    <source>
        <dbReference type="ARBA" id="ARBA00022692"/>
    </source>
</evidence>
<dbReference type="CDD" id="cd14993">
    <property type="entry name" value="7tmA_CCKR-like"/>
    <property type="match status" value="1"/>
</dbReference>
<dbReference type="Gene3D" id="1.20.1070.10">
    <property type="entry name" value="Rhodopsin 7-helix transmembrane proteins"/>
    <property type="match status" value="1"/>
</dbReference>
<dbReference type="PRINTS" id="PR00237">
    <property type="entry name" value="GPCRRHODOPSN"/>
</dbReference>
<name>A0AAW1UT83_9CUCU</name>